<keyword evidence="2" id="KW-1133">Transmembrane helix</keyword>
<dbReference type="RefSeq" id="WP_184781737.1">
    <property type="nucleotide sequence ID" value="NZ_JACHMG010000001.1"/>
</dbReference>
<dbReference type="EMBL" id="JACHMG010000001">
    <property type="protein sequence ID" value="MBB4686959.1"/>
    <property type="molecule type" value="Genomic_DNA"/>
</dbReference>
<proteinExistence type="predicted"/>
<feature type="compositionally biased region" description="Basic and acidic residues" evidence="1">
    <location>
        <begin position="167"/>
        <end position="178"/>
    </location>
</feature>
<evidence type="ECO:0000313" key="3">
    <source>
        <dbReference type="EMBL" id="MBB4686959.1"/>
    </source>
</evidence>
<organism evidence="3 4">
    <name type="scientific">Amycolatopsis jiangsuensis</name>
    <dbReference type="NCBI Taxonomy" id="1181879"/>
    <lineage>
        <taxon>Bacteria</taxon>
        <taxon>Bacillati</taxon>
        <taxon>Actinomycetota</taxon>
        <taxon>Actinomycetes</taxon>
        <taxon>Pseudonocardiales</taxon>
        <taxon>Pseudonocardiaceae</taxon>
        <taxon>Amycolatopsis</taxon>
    </lineage>
</organism>
<feature type="region of interest" description="Disordered" evidence="1">
    <location>
        <begin position="1"/>
        <end position="49"/>
    </location>
</feature>
<comment type="caution">
    <text evidence="3">The sequence shown here is derived from an EMBL/GenBank/DDBJ whole genome shotgun (WGS) entry which is preliminary data.</text>
</comment>
<keyword evidence="2" id="KW-0812">Transmembrane</keyword>
<sequence length="215" mass="22807">MLRLVESRPAGSRPATELADRTGIIAASVPRSRQSPEEAGEESSCEETRPIPVVTGLHTAESAVAVRRRRRSWATGSVALALIALGWLGGGLVAGGVLGHEQDDAVAEADQRVVTAPPPPQHQSPPPAPPKAAAPVTVYVPVPAHDEPTSKHATVRPTTPRASAPSERSDQDEARADAPKPAPATSAAPKKDFRQYVEQQWQPWTELAQKMSGLR</sequence>
<dbReference type="Proteomes" id="UP000581769">
    <property type="component" value="Unassembled WGS sequence"/>
</dbReference>
<protein>
    <submittedName>
        <fullName evidence="3">Type IV secretory pathway VirB10-like protein</fullName>
    </submittedName>
</protein>
<accession>A0A840IZM5</accession>
<evidence type="ECO:0000256" key="2">
    <source>
        <dbReference type="SAM" id="Phobius"/>
    </source>
</evidence>
<feature type="region of interest" description="Disordered" evidence="1">
    <location>
        <begin position="115"/>
        <end position="194"/>
    </location>
</feature>
<feature type="transmembrane region" description="Helical" evidence="2">
    <location>
        <begin position="77"/>
        <end position="98"/>
    </location>
</feature>
<dbReference type="AlphaFoldDB" id="A0A840IZM5"/>
<name>A0A840IZM5_9PSEU</name>
<reference evidence="3 4" key="1">
    <citation type="submission" date="2020-08" db="EMBL/GenBank/DDBJ databases">
        <title>Sequencing the genomes of 1000 actinobacteria strains.</title>
        <authorList>
            <person name="Klenk H.-P."/>
        </authorList>
    </citation>
    <scope>NUCLEOTIDE SEQUENCE [LARGE SCALE GENOMIC DNA]</scope>
    <source>
        <strain evidence="3 4">DSM 45859</strain>
    </source>
</reference>
<gene>
    <name evidence="3" type="ORF">BJY18_004444</name>
</gene>
<keyword evidence="4" id="KW-1185">Reference proteome</keyword>
<evidence type="ECO:0000256" key="1">
    <source>
        <dbReference type="SAM" id="MobiDB-lite"/>
    </source>
</evidence>
<keyword evidence="2" id="KW-0472">Membrane</keyword>
<evidence type="ECO:0000313" key="4">
    <source>
        <dbReference type="Proteomes" id="UP000581769"/>
    </source>
</evidence>
<feature type="compositionally biased region" description="Pro residues" evidence="1">
    <location>
        <begin position="116"/>
        <end position="132"/>
    </location>
</feature>
<feature type="compositionally biased region" description="Low complexity" evidence="1">
    <location>
        <begin position="133"/>
        <end position="143"/>
    </location>
</feature>